<feature type="transmembrane region" description="Helical" evidence="2">
    <location>
        <begin position="113"/>
        <end position="131"/>
    </location>
</feature>
<feature type="transmembrane region" description="Helical" evidence="2">
    <location>
        <begin position="43"/>
        <end position="63"/>
    </location>
</feature>
<gene>
    <name evidence="4" type="ORF">EVA68_02995</name>
</gene>
<evidence type="ECO:0000259" key="3">
    <source>
        <dbReference type="Pfam" id="PF00884"/>
    </source>
</evidence>
<evidence type="ECO:0000256" key="2">
    <source>
        <dbReference type="SAM" id="Phobius"/>
    </source>
</evidence>
<dbReference type="PANTHER" id="PTHR42693:SF33">
    <property type="entry name" value="ARYLSULFATASE"/>
    <property type="match status" value="1"/>
</dbReference>
<dbReference type="InterPro" id="IPR000917">
    <property type="entry name" value="Sulfatase_N"/>
</dbReference>
<dbReference type="InterPro" id="IPR050738">
    <property type="entry name" value="Sulfatase"/>
</dbReference>
<dbReference type="EMBL" id="SHAG01000007">
    <property type="protein sequence ID" value="RZO76825.1"/>
    <property type="molecule type" value="Genomic_DNA"/>
</dbReference>
<organism evidence="4 5">
    <name type="scientific">OM182 bacterium</name>
    <dbReference type="NCBI Taxonomy" id="2510334"/>
    <lineage>
        <taxon>Bacteria</taxon>
        <taxon>Pseudomonadati</taxon>
        <taxon>Pseudomonadota</taxon>
        <taxon>Gammaproteobacteria</taxon>
        <taxon>OMG group</taxon>
        <taxon>OM182 clade</taxon>
    </lineage>
</organism>
<evidence type="ECO:0000256" key="1">
    <source>
        <dbReference type="ARBA" id="ARBA00008779"/>
    </source>
</evidence>
<accession>A0A520S2X1</accession>
<dbReference type="InterPro" id="IPR017850">
    <property type="entry name" value="Alkaline_phosphatase_core_sf"/>
</dbReference>
<dbReference type="Gene3D" id="3.40.720.10">
    <property type="entry name" value="Alkaline Phosphatase, subunit A"/>
    <property type="match status" value="1"/>
</dbReference>
<reference evidence="4 5" key="1">
    <citation type="submission" date="2019-02" db="EMBL/GenBank/DDBJ databases">
        <title>Prokaryotic population dynamics and viral predation in marine succession experiment using metagenomics: the confinement effect.</title>
        <authorList>
            <person name="Haro-Moreno J.M."/>
            <person name="Rodriguez-Valera F."/>
            <person name="Lopez-Perez M."/>
        </authorList>
    </citation>
    <scope>NUCLEOTIDE SEQUENCE [LARGE SCALE GENOMIC DNA]</scope>
    <source>
        <strain evidence="4">MED-G157</strain>
    </source>
</reference>
<comment type="similarity">
    <text evidence="1">Belongs to the sulfatase family.</text>
</comment>
<dbReference type="GO" id="GO:0004065">
    <property type="term" value="F:arylsulfatase activity"/>
    <property type="evidence" value="ECO:0007669"/>
    <property type="project" value="TreeGrafter"/>
</dbReference>
<keyword evidence="2" id="KW-0812">Transmembrane</keyword>
<sequence length="859" mass="96219">MMPPIHEYQRLSIALLSPCFLLLLPFLHVYSNNVTNLQLPISWFLSDLGAFSLALAVAVYVILKISPKFIEGWLAVILMFFIVLAWLQTNFFIGEFGFFTGDVPDWREDRAAHVLQTILLFLLFIGFLVFARVLLNNLVFISALLLITSLAYMPQLLENISGTNDKKYTFTKEGVYDFSSSSNVIVFVLDSVQADVAHEILSRNDTLRERYAGFSLFRNAVGLFPKTYASIPALISGKAFDNSQPLSDYLWTVYREDSVSSRLQRFGFDARYWSSAPHALLAHPLVSSNVRDAQGEADSELVTRDKMLITNMMKFRLSPHLLKPLIYSSLSLDGASPKSVPERNALDDCVLTDDQRRYSIGRRTFDNLFVDEFGACAKVNFSKPVFRFYHLYAPHSPYQLDEKFNYIGRKPLNRTWFMAQTEGALWILSEMIQVLKDIDVFDNSLILIVSDHGEGEYPVGINYDQAIPSRPKGKQGAPDGVVRGGMPLVMGRLPDSLGEMQVSDAPVSLLDIPATIYTATGISNPTIGKSIFSISEDSKRVRLHRHYKFNGWNIDYILPMTEYAVQGFSWYPENWAATNRDFSLAAANGFDGSLVTLQAGGSITEFSNQGWREPTANGSRIGDQASIVLDGGNANVLSIKHALHNADTKIDIMINDTVVGVWDFLADDGQREKTLTLPVALNGDVKVSFQLRSGPSPLIREIRIQSLHAFSYELGTKIDFTDVGNSSIYRTHGWSRTEFWGTSSIGYESGIVLGLTQKLEQDLFLNLHFSGYVYPNWPEQKVEILANGQTIELLSVTQRARRAYKILVPKELVLENGLLALNFRYLNPVVQSVIGVAADNRLQAIGMNHLSLDFSDAEL</sequence>
<keyword evidence="2" id="KW-1133">Transmembrane helix</keyword>
<feature type="transmembrane region" description="Helical" evidence="2">
    <location>
        <begin position="138"/>
        <end position="157"/>
    </location>
</feature>
<dbReference type="Proteomes" id="UP000316199">
    <property type="component" value="Unassembled WGS sequence"/>
</dbReference>
<dbReference type="SUPFAM" id="SSF53649">
    <property type="entry name" value="Alkaline phosphatase-like"/>
    <property type="match status" value="1"/>
</dbReference>
<feature type="transmembrane region" description="Helical" evidence="2">
    <location>
        <begin position="72"/>
        <end position="93"/>
    </location>
</feature>
<keyword evidence="2" id="KW-0472">Membrane</keyword>
<name>A0A520S2X1_9GAMM</name>
<dbReference type="AlphaFoldDB" id="A0A520S2X1"/>
<evidence type="ECO:0000313" key="4">
    <source>
        <dbReference type="EMBL" id="RZO76825.1"/>
    </source>
</evidence>
<comment type="caution">
    <text evidence="4">The sequence shown here is derived from an EMBL/GenBank/DDBJ whole genome shotgun (WGS) entry which is preliminary data.</text>
</comment>
<protein>
    <recommendedName>
        <fullName evidence="3">Sulfatase N-terminal domain-containing protein</fullName>
    </recommendedName>
</protein>
<evidence type="ECO:0000313" key="5">
    <source>
        <dbReference type="Proteomes" id="UP000316199"/>
    </source>
</evidence>
<dbReference type="Pfam" id="PF00884">
    <property type="entry name" value="Sulfatase"/>
    <property type="match status" value="1"/>
</dbReference>
<feature type="transmembrane region" description="Helical" evidence="2">
    <location>
        <begin position="12"/>
        <end position="31"/>
    </location>
</feature>
<proteinExistence type="inferred from homology"/>
<dbReference type="PANTHER" id="PTHR42693">
    <property type="entry name" value="ARYLSULFATASE FAMILY MEMBER"/>
    <property type="match status" value="1"/>
</dbReference>
<feature type="domain" description="Sulfatase N-terminal" evidence="3">
    <location>
        <begin position="329"/>
        <end position="522"/>
    </location>
</feature>